<gene>
    <name evidence="3" type="ORF">BJF95_20890</name>
</gene>
<keyword evidence="4" id="KW-1185">Reference proteome</keyword>
<feature type="domain" description="Mce/MlaD" evidence="2">
    <location>
        <begin position="47"/>
        <end position="115"/>
    </location>
</feature>
<dbReference type="Gene3D" id="1.10.287.950">
    <property type="entry name" value="Methyl-accepting chemotaxis protein"/>
    <property type="match status" value="1"/>
</dbReference>
<sequence>METKANYSIVGFFTVLVIIATFGFIYWMAEYGRGGPMAPLTIRIPGSANGLSVGSPVRFNGIQIGSVLSLSIDHDDPAFSVAETEVREDSPIRTNTKAVLEIQGLTGAAYVELAGGVGGDSLFKKAQETGKPAMLVADQSSVTNLLATADKIMQKADTAISDIQGFAADARGPLTNTLRNAEKFSNALADNADGIDTFLKSVSALSDTVTGLSGRLDSTLAAAEDLLKAVDRNKIDKILANAQTVTGNLADASGKFGPAIDNVSQTVKTYNEVGNKASGSIDKVNALIASVDSQKVGRIVDDVSVAVADARKAAADFQSVSASVKDRKPDIDQAITDFTQLSNRLNNASTRVDGILAKVDALLGSDDTNSLSAEAKRTLESIRAVADNLNTKIGPIADNLSKFSSTGLNNIQSLVNDTRQTVRNLDDTISNFDRNPQRLLFGGDTVKQYDGRTRR</sequence>
<dbReference type="PANTHER" id="PTHR36698:SF2">
    <property type="entry name" value="MCE_MLAD DOMAIN-CONTAINING PROTEIN"/>
    <property type="match status" value="1"/>
</dbReference>
<dbReference type="STRING" id="1867956.BJF95_20890"/>
<dbReference type="AlphaFoldDB" id="A0A1Q8ZNJ5"/>
<dbReference type="Pfam" id="PF02470">
    <property type="entry name" value="MlaD"/>
    <property type="match status" value="1"/>
</dbReference>
<dbReference type="RefSeq" id="WP_075640670.1">
    <property type="nucleotide sequence ID" value="NZ_MKIM01000028.1"/>
</dbReference>
<evidence type="ECO:0000313" key="4">
    <source>
        <dbReference type="Proteomes" id="UP000186894"/>
    </source>
</evidence>
<proteinExistence type="predicted"/>
<dbReference type="Proteomes" id="UP000186894">
    <property type="component" value="Unassembled WGS sequence"/>
</dbReference>
<feature type="transmembrane region" description="Helical" evidence="1">
    <location>
        <begin position="7"/>
        <end position="29"/>
    </location>
</feature>
<keyword evidence="1" id="KW-1133">Transmembrane helix</keyword>
<reference evidence="3 4" key="1">
    <citation type="submission" date="2016-09" db="EMBL/GenBank/DDBJ databases">
        <title>Rhizobium oryziradicis sp. nov., isolated from the root of rice.</title>
        <authorList>
            <person name="Zhao J."/>
            <person name="Zhang X."/>
        </authorList>
    </citation>
    <scope>NUCLEOTIDE SEQUENCE [LARGE SCALE GENOMIC DNA]</scope>
    <source>
        <strain evidence="3 4">N19</strain>
    </source>
</reference>
<evidence type="ECO:0000313" key="3">
    <source>
        <dbReference type="EMBL" id="OLP43348.1"/>
    </source>
</evidence>
<keyword evidence="1" id="KW-0472">Membrane</keyword>
<dbReference type="EMBL" id="MKIM01000028">
    <property type="protein sequence ID" value="OLP43348.1"/>
    <property type="molecule type" value="Genomic_DNA"/>
</dbReference>
<name>A0A1Q8ZNJ5_9HYPH</name>
<dbReference type="PANTHER" id="PTHR36698">
    <property type="entry name" value="BLL5892 PROTEIN"/>
    <property type="match status" value="1"/>
</dbReference>
<dbReference type="InterPro" id="IPR003399">
    <property type="entry name" value="Mce/MlaD"/>
</dbReference>
<comment type="caution">
    <text evidence="3">The sequence shown here is derived from an EMBL/GenBank/DDBJ whole genome shotgun (WGS) entry which is preliminary data.</text>
</comment>
<evidence type="ECO:0000256" key="1">
    <source>
        <dbReference type="SAM" id="Phobius"/>
    </source>
</evidence>
<organism evidence="3 4">
    <name type="scientific">Rhizobium oryziradicis</name>
    <dbReference type="NCBI Taxonomy" id="1867956"/>
    <lineage>
        <taxon>Bacteria</taxon>
        <taxon>Pseudomonadati</taxon>
        <taxon>Pseudomonadota</taxon>
        <taxon>Alphaproteobacteria</taxon>
        <taxon>Hyphomicrobiales</taxon>
        <taxon>Rhizobiaceae</taxon>
        <taxon>Rhizobium/Agrobacterium group</taxon>
        <taxon>Rhizobium</taxon>
    </lineage>
</organism>
<dbReference type="OrthoDB" id="9808689at2"/>
<keyword evidence="1" id="KW-0812">Transmembrane</keyword>
<evidence type="ECO:0000259" key="2">
    <source>
        <dbReference type="Pfam" id="PF02470"/>
    </source>
</evidence>
<protein>
    <submittedName>
        <fullName evidence="3">Organic solvent ABC transporter substrate-binding protein</fullName>
    </submittedName>
</protein>
<accession>A0A1Q8ZNJ5</accession>